<organism evidence="1 2">
    <name type="scientific">Pisolithus tinctorius Marx 270</name>
    <dbReference type="NCBI Taxonomy" id="870435"/>
    <lineage>
        <taxon>Eukaryota</taxon>
        <taxon>Fungi</taxon>
        <taxon>Dikarya</taxon>
        <taxon>Basidiomycota</taxon>
        <taxon>Agaricomycotina</taxon>
        <taxon>Agaricomycetes</taxon>
        <taxon>Agaricomycetidae</taxon>
        <taxon>Boletales</taxon>
        <taxon>Sclerodermatineae</taxon>
        <taxon>Pisolithaceae</taxon>
        <taxon>Pisolithus</taxon>
    </lineage>
</organism>
<name>A0A0C3MWA9_PISTI</name>
<dbReference type="AlphaFoldDB" id="A0A0C3MWA9"/>
<dbReference type="PANTHER" id="PTHR39214:SF1">
    <property type="entry name" value="MICROBODY (PEROXISOME) BIOGENESIS PROTEIN PEROXIN 8 (EUROFUNG)"/>
    <property type="match status" value="1"/>
</dbReference>
<sequence>MSATEGGYSVLLSSLHRASAPTLPLSTLQGLIVHYLARLSPAPTPLAATIVGSSLFRPFSLTKLDALKTSFRHAVHTKLHLLKDAPPSVFLPSLNVQLSAWLVAVLRGLEGGHAITRLACCSGLLLGVEDILKRLPSKQRDVESSVQDEIVLAFADVIDLFTSSDSWRKEFRPEAEAGEEDALTLSLITSAEALLAVPPEKFVALPLQQTLALLVHTINKSFMSGMFLSSFKSSTEHHPEYKIHVKQGAPAFQDVHKVSSSSAMSNMGSLSRLCSRSITLFVDHRPKLALPRVQETFLCLESISRNVELGWLASDLAGATEESIAPETRKLTESIWTILKTLLFSTIMIAEAGLSAVVYVPPEIGHAAPSLALAVLRSLYHLAFVIEKFGGAGHSAFPELKRAFYLALDVLAGHKAESEHLVQQLCEESWSNAYDLSHPVQRAKKAFALSAIEQLIPVLTTSGIETYVLPFCSPHLDDARYHDVFEAAHSVVLAIFSHYHHTQVTSSTSPSGAECQPGRAMSPAIMVPFYTRCLIENSAKDRLNTSQLRLAFAALVKSASASGDHALAWFCIDSLLTACRASSPAFDEDRVHRLYLALVSSVSSLPLDLLSRALFEVDGIIEGVENDDIKRDELLEALFQEIINNVGDAEKEFAVRWWNERRVKWAHRTRLAIARQRRTEKDGEDDILKESEVPSRL</sequence>
<reference evidence="1 2" key="1">
    <citation type="submission" date="2014-04" db="EMBL/GenBank/DDBJ databases">
        <authorList>
            <consortium name="DOE Joint Genome Institute"/>
            <person name="Kuo A."/>
            <person name="Kohler A."/>
            <person name="Costa M.D."/>
            <person name="Nagy L.G."/>
            <person name="Floudas D."/>
            <person name="Copeland A."/>
            <person name="Barry K.W."/>
            <person name="Cichocki N."/>
            <person name="Veneault-Fourrey C."/>
            <person name="LaButti K."/>
            <person name="Lindquist E.A."/>
            <person name="Lipzen A."/>
            <person name="Lundell T."/>
            <person name="Morin E."/>
            <person name="Murat C."/>
            <person name="Sun H."/>
            <person name="Tunlid A."/>
            <person name="Henrissat B."/>
            <person name="Grigoriev I.V."/>
            <person name="Hibbett D.S."/>
            <person name="Martin F."/>
            <person name="Nordberg H.P."/>
            <person name="Cantor M.N."/>
            <person name="Hua S.X."/>
        </authorList>
    </citation>
    <scope>NUCLEOTIDE SEQUENCE [LARGE SCALE GENOMIC DNA]</scope>
    <source>
        <strain evidence="1 2">Marx 270</strain>
    </source>
</reference>
<dbReference type="Proteomes" id="UP000054217">
    <property type="component" value="Unassembled WGS sequence"/>
</dbReference>
<dbReference type="InterPro" id="IPR055334">
    <property type="entry name" value="PEX8-like"/>
</dbReference>
<reference evidence="2" key="2">
    <citation type="submission" date="2015-01" db="EMBL/GenBank/DDBJ databases">
        <title>Evolutionary Origins and Diversification of the Mycorrhizal Mutualists.</title>
        <authorList>
            <consortium name="DOE Joint Genome Institute"/>
            <consortium name="Mycorrhizal Genomics Consortium"/>
            <person name="Kohler A."/>
            <person name="Kuo A."/>
            <person name="Nagy L.G."/>
            <person name="Floudas D."/>
            <person name="Copeland A."/>
            <person name="Barry K.W."/>
            <person name="Cichocki N."/>
            <person name="Veneault-Fourrey C."/>
            <person name="LaButti K."/>
            <person name="Lindquist E.A."/>
            <person name="Lipzen A."/>
            <person name="Lundell T."/>
            <person name="Morin E."/>
            <person name="Murat C."/>
            <person name="Riley R."/>
            <person name="Ohm R."/>
            <person name="Sun H."/>
            <person name="Tunlid A."/>
            <person name="Henrissat B."/>
            <person name="Grigoriev I.V."/>
            <person name="Hibbett D.S."/>
            <person name="Martin F."/>
        </authorList>
    </citation>
    <scope>NUCLEOTIDE SEQUENCE [LARGE SCALE GENOMIC DNA]</scope>
    <source>
        <strain evidence="2">Marx 270</strain>
    </source>
</reference>
<gene>
    <name evidence="1" type="ORF">M404DRAFT_536496</name>
</gene>
<dbReference type="HOGENOM" id="CLU_015601_0_0_1"/>
<dbReference type="EMBL" id="KN832198">
    <property type="protein sequence ID" value="KIN93219.1"/>
    <property type="molecule type" value="Genomic_DNA"/>
</dbReference>
<dbReference type="PANTHER" id="PTHR39214">
    <property type="entry name" value="MICROBODY (PEROXISOME) BIOGENESIS PROTEIN PEROXIN 8 (EUROFUNG)"/>
    <property type="match status" value="1"/>
</dbReference>
<evidence type="ECO:0000313" key="1">
    <source>
        <dbReference type="EMBL" id="KIN93219.1"/>
    </source>
</evidence>
<dbReference type="OrthoDB" id="2357318at2759"/>
<accession>A0A0C3MWA9</accession>
<protein>
    <submittedName>
        <fullName evidence="1">Uncharacterized protein</fullName>
    </submittedName>
</protein>
<proteinExistence type="predicted"/>
<dbReference type="STRING" id="870435.A0A0C3MWA9"/>
<evidence type="ECO:0000313" key="2">
    <source>
        <dbReference type="Proteomes" id="UP000054217"/>
    </source>
</evidence>
<dbReference type="InParanoid" id="A0A0C3MWA9"/>
<keyword evidence="2" id="KW-1185">Reference proteome</keyword>